<accession>A0A2S8FQ56</accession>
<dbReference type="RefSeq" id="WP_105330063.1">
    <property type="nucleotide sequence ID" value="NZ_PUHY01000010.1"/>
</dbReference>
<sequence length="116" mass="13189">MPKNRFEQALKKIAHELGVMKFPEVSELDTHWAIFELHRQVQSRDARVSFLATSLSTPAKSEHAKLVVEKIEALLLSEQPLTPEQSISAYTKLRYLIDEFHPEFECADELVPVAGS</sequence>
<reference evidence="1 2" key="1">
    <citation type="submission" date="2018-02" db="EMBL/GenBank/DDBJ databases">
        <title>Comparative genomes isolates from brazilian mangrove.</title>
        <authorList>
            <person name="Araujo J.E."/>
            <person name="Taketani R.G."/>
            <person name="Silva M.C.P."/>
            <person name="Loureco M.V."/>
            <person name="Andreote F.D."/>
        </authorList>
    </citation>
    <scope>NUCLEOTIDE SEQUENCE [LARGE SCALE GENOMIC DNA]</scope>
    <source>
        <strain evidence="1 2">Hex-1 MGV</strain>
    </source>
</reference>
<evidence type="ECO:0000313" key="1">
    <source>
        <dbReference type="EMBL" id="PQO34333.1"/>
    </source>
</evidence>
<evidence type="ECO:0000313" key="2">
    <source>
        <dbReference type="Proteomes" id="UP000238322"/>
    </source>
</evidence>
<protein>
    <submittedName>
        <fullName evidence="1">Uncharacterized protein</fullName>
    </submittedName>
</protein>
<name>A0A2S8FQ56_9BACT</name>
<dbReference type="Proteomes" id="UP000238322">
    <property type="component" value="Unassembled WGS sequence"/>
</dbReference>
<dbReference type="AlphaFoldDB" id="A0A2S8FQ56"/>
<organism evidence="1 2">
    <name type="scientific">Blastopirellula marina</name>
    <dbReference type="NCBI Taxonomy" id="124"/>
    <lineage>
        <taxon>Bacteria</taxon>
        <taxon>Pseudomonadati</taxon>
        <taxon>Planctomycetota</taxon>
        <taxon>Planctomycetia</taxon>
        <taxon>Pirellulales</taxon>
        <taxon>Pirellulaceae</taxon>
        <taxon>Blastopirellula</taxon>
    </lineage>
</organism>
<comment type="caution">
    <text evidence="1">The sequence shown here is derived from an EMBL/GenBank/DDBJ whole genome shotgun (WGS) entry which is preliminary data.</text>
</comment>
<gene>
    <name evidence="1" type="ORF">C5Y83_12450</name>
</gene>
<dbReference type="EMBL" id="PUHY01000010">
    <property type="protein sequence ID" value="PQO34333.1"/>
    <property type="molecule type" value="Genomic_DNA"/>
</dbReference>
<proteinExistence type="predicted"/>